<accession>A0ABW1YRP6</accession>
<comment type="caution">
    <text evidence="7">The sequence shown here is derived from an EMBL/GenBank/DDBJ whole genome shotgun (WGS) entry which is preliminary data.</text>
</comment>
<dbReference type="Proteomes" id="UP001596425">
    <property type="component" value="Unassembled WGS sequence"/>
</dbReference>
<reference evidence="8" key="1">
    <citation type="journal article" date="2019" name="Int. J. Syst. Evol. Microbiol.">
        <title>The Global Catalogue of Microorganisms (GCM) 10K type strain sequencing project: providing services to taxonomists for standard genome sequencing and annotation.</title>
        <authorList>
            <consortium name="The Broad Institute Genomics Platform"/>
            <consortium name="The Broad Institute Genome Sequencing Center for Infectious Disease"/>
            <person name="Wu L."/>
            <person name="Ma J."/>
        </authorList>
    </citation>
    <scope>NUCLEOTIDE SEQUENCE [LARGE SCALE GENOMIC DNA]</scope>
    <source>
        <strain evidence="8">CGMCC 1.13718</strain>
    </source>
</reference>
<gene>
    <name evidence="7" type="ORF">ACFQBM_18565</name>
</gene>
<evidence type="ECO:0000259" key="5">
    <source>
        <dbReference type="PROSITE" id="PS51192"/>
    </source>
</evidence>
<dbReference type="InterPro" id="IPR050474">
    <property type="entry name" value="Hel308_SKI2-like"/>
</dbReference>
<keyword evidence="2" id="KW-0378">Hydrolase</keyword>
<evidence type="ECO:0000256" key="1">
    <source>
        <dbReference type="ARBA" id="ARBA00022741"/>
    </source>
</evidence>
<dbReference type="PANTHER" id="PTHR47961:SF6">
    <property type="entry name" value="DNA-DIRECTED DNA POLYMERASE"/>
    <property type="match status" value="1"/>
</dbReference>
<evidence type="ECO:0000256" key="4">
    <source>
        <dbReference type="ARBA" id="ARBA00022840"/>
    </source>
</evidence>
<dbReference type="SUPFAM" id="SSF52540">
    <property type="entry name" value="P-loop containing nucleoside triphosphate hydrolases"/>
    <property type="match status" value="2"/>
</dbReference>
<dbReference type="InterPro" id="IPR014001">
    <property type="entry name" value="Helicase_ATP-bd"/>
</dbReference>
<evidence type="ECO:0000313" key="7">
    <source>
        <dbReference type="EMBL" id="MFC6635286.1"/>
    </source>
</evidence>
<keyword evidence="8" id="KW-1185">Reference proteome</keyword>
<dbReference type="RefSeq" id="WP_193193431.1">
    <property type="nucleotide sequence ID" value="NZ_JACZFR010000046.1"/>
</dbReference>
<keyword evidence="4" id="KW-0067">ATP-binding</keyword>
<evidence type="ECO:0000256" key="3">
    <source>
        <dbReference type="ARBA" id="ARBA00022806"/>
    </source>
</evidence>
<dbReference type="GO" id="GO:0004386">
    <property type="term" value="F:helicase activity"/>
    <property type="evidence" value="ECO:0007669"/>
    <property type="project" value="UniProtKB-KW"/>
</dbReference>
<dbReference type="EMBL" id="JBHSVR010000001">
    <property type="protein sequence ID" value="MFC6635286.1"/>
    <property type="molecule type" value="Genomic_DNA"/>
</dbReference>
<dbReference type="PROSITE" id="PS51194">
    <property type="entry name" value="HELICASE_CTER"/>
    <property type="match status" value="1"/>
</dbReference>
<protein>
    <submittedName>
        <fullName evidence="7">DEAD/DEAH box helicase</fullName>
    </submittedName>
</protein>
<dbReference type="SMART" id="SM00487">
    <property type="entry name" value="DEXDc"/>
    <property type="match status" value="1"/>
</dbReference>
<evidence type="ECO:0000259" key="6">
    <source>
        <dbReference type="PROSITE" id="PS51194"/>
    </source>
</evidence>
<name>A0ABW1YRP6_9GAMM</name>
<dbReference type="Gene3D" id="3.40.50.300">
    <property type="entry name" value="P-loop containing nucleotide triphosphate hydrolases"/>
    <property type="match status" value="2"/>
</dbReference>
<evidence type="ECO:0000313" key="8">
    <source>
        <dbReference type="Proteomes" id="UP001596425"/>
    </source>
</evidence>
<dbReference type="Pfam" id="PF00271">
    <property type="entry name" value="Helicase_C"/>
    <property type="match status" value="1"/>
</dbReference>
<evidence type="ECO:0000256" key="2">
    <source>
        <dbReference type="ARBA" id="ARBA00022801"/>
    </source>
</evidence>
<dbReference type="PROSITE" id="PS51192">
    <property type="entry name" value="HELICASE_ATP_BIND_1"/>
    <property type="match status" value="1"/>
</dbReference>
<proteinExistence type="predicted"/>
<dbReference type="InterPro" id="IPR001650">
    <property type="entry name" value="Helicase_C-like"/>
</dbReference>
<feature type="domain" description="Helicase C-terminal" evidence="6">
    <location>
        <begin position="404"/>
        <end position="562"/>
    </location>
</feature>
<dbReference type="PANTHER" id="PTHR47961">
    <property type="entry name" value="DNA POLYMERASE THETA, PUTATIVE (AFU_ORTHOLOGUE AFUA_1G05260)-RELATED"/>
    <property type="match status" value="1"/>
</dbReference>
<dbReference type="InterPro" id="IPR011545">
    <property type="entry name" value="DEAD/DEAH_box_helicase_dom"/>
</dbReference>
<dbReference type="InterPro" id="IPR027417">
    <property type="entry name" value="P-loop_NTPase"/>
</dbReference>
<dbReference type="SMART" id="SM00490">
    <property type="entry name" value="HELICc"/>
    <property type="match status" value="1"/>
</dbReference>
<organism evidence="7 8">
    <name type="scientific">Microbulbifer taiwanensis</name>
    <dbReference type="NCBI Taxonomy" id="986746"/>
    <lineage>
        <taxon>Bacteria</taxon>
        <taxon>Pseudomonadati</taxon>
        <taxon>Pseudomonadota</taxon>
        <taxon>Gammaproteobacteria</taxon>
        <taxon>Cellvibrionales</taxon>
        <taxon>Microbulbiferaceae</taxon>
        <taxon>Microbulbifer</taxon>
    </lineage>
</organism>
<keyword evidence="3 7" id="KW-0347">Helicase</keyword>
<sequence>MHSESNIDTLIRKLDTASILRQFPECFISDTVVSLDDKEIQSLTGYSSILSLSDTAEDVSLSYEIATRLLEYTEGNCNKVISAADIILSRIGNFPGRSLLRDRYLESNPATISAQLRLECLAREAENTFHLDEKDDKRSTLLTDFQYKFLTSLNEEGSLSVSAPTSAGKSFVLNIDLVRKIKSSTGQCIVYVVPTRALISEVAHRVRTTLRSEGLEDVIVRTAPFPIAKDKIGQAAVYIFTQERLMSFINSQEGEPIITSLIIDEAHEIQNGKRGIILQNAIDISLSRFGDIKVLFASPLIKNPGYFLNLFSRTSNGKYFVEQISPVSQNLILVSEVKGKPKKLDISILTRGEIVPVSTIEAAFKFRGNATSQRANLTLSISNGTESVISFSNNPSQAEKVACRVAELSTEFEPNDEAISFAEFVRREIHPDYPLADCVLKGVAFHYGNMPSLVRSGVENLFKNGSIKIICCTSTLLQGVNLPAKHIVIENPMSGESPMTRADFLNLAGRAGRLLKEFHGNIWCIRPSEWNSECYNGDRLQEINSAISTVMEDGGLAIQKLLSAESSEHTPNDEAEAAFGKIFHDYLIDPQLSFIEGYRSEENSATLDETVNAIKQVEVSLPIQILENNQSLRPDHLQNLFEYLSSQESISELTPLSPYTQGAKARMEEIFLVLATCFEWNLSDPYRGLISYLAYRWVWGIPIGKILADRVEYVQSITPNSSISSTIRGCLSVLEEAVRFRLVKYFSAYIEILKFVAIERGLEEEFETIEPYHIYLEFGSCNRHALNLMALGISRFTALYMESKFDFDQNVEAEEYLKRMSDMNIDAIKMPPLCKKEIIDLLP</sequence>
<keyword evidence="1" id="KW-0547">Nucleotide-binding</keyword>
<dbReference type="Pfam" id="PF00270">
    <property type="entry name" value="DEAD"/>
    <property type="match status" value="1"/>
</dbReference>
<feature type="domain" description="Helicase ATP-binding" evidence="5">
    <location>
        <begin position="150"/>
        <end position="287"/>
    </location>
</feature>